<dbReference type="AlphaFoldDB" id="A0A392PE71"/>
<dbReference type="Proteomes" id="UP000265520">
    <property type="component" value="Unassembled WGS sequence"/>
</dbReference>
<dbReference type="EMBL" id="LXQA010073266">
    <property type="protein sequence ID" value="MCI09606.1"/>
    <property type="molecule type" value="Genomic_DNA"/>
</dbReference>
<evidence type="ECO:0000313" key="2">
    <source>
        <dbReference type="Proteomes" id="UP000265520"/>
    </source>
</evidence>
<reference evidence="1 2" key="1">
    <citation type="journal article" date="2018" name="Front. Plant Sci.">
        <title>Red Clover (Trifolium pratense) and Zigzag Clover (T. medium) - A Picture of Genomic Similarities and Differences.</title>
        <authorList>
            <person name="Dluhosova J."/>
            <person name="Istvanek J."/>
            <person name="Nedelnik J."/>
            <person name="Repkova J."/>
        </authorList>
    </citation>
    <scope>NUCLEOTIDE SEQUENCE [LARGE SCALE GENOMIC DNA]</scope>
    <source>
        <strain evidence="2">cv. 10/8</strain>
        <tissue evidence="1">Leaf</tissue>
    </source>
</reference>
<sequence length="41" mass="4268">MELVVAKKIICVGGRTTWPVAGFDQFGYPLGGGRSMGVDPG</sequence>
<organism evidence="1 2">
    <name type="scientific">Trifolium medium</name>
    <dbReference type="NCBI Taxonomy" id="97028"/>
    <lineage>
        <taxon>Eukaryota</taxon>
        <taxon>Viridiplantae</taxon>
        <taxon>Streptophyta</taxon>
        <taxon>Embryophyta</taxon>
        <taxon>Tracheophyta</taxon>
        <taxon>Spermatophyta</taxon>
        <taxon>Magnoliopsida</taxon>
        <taxon>eudicotyledons</taxon>
        <taxon>Gunneridae</taxon>
        <taxon>Pentapetalae</taxon>
        <taxon>rosids</taxon>
        <taxon>fabids</taxon>
        <taxon>Fabales</taxon>
        <taxon>Fabaceae</taxon>
        <taxon>Papilionoideae</taxon>
        <taxon>50 kb inversion clade</taxon>
        <taxon>NPAAA clade</taxon>
        <taxon>Hologalegina</taxon>
        <taxon>IRL clade</taxon>
        <taxon>Trifolieae</taxon>
        <taxon>Trifolium</taxon>
    </lineage>
</organism>
<feature type="non-terminal residue" evidence="1">
    <location>
        <position position="41"/>
    </location>
</feature>
<accession>A0A392PE71</accession>
<protein>
    <submittedName>
        <fullName evidence="1">Uncharacterized protein</fullName>
    </submittedName>
</protein>
<name>A0A392PE71_9FABA</name>
<comment type="caution">
    <text evidence="1">The sequence shown here is derived from an EMBL/GenBank/DDBJ whole genome shotgun (WGS) entry which is preliminary data.</text>
</comment>
<evidence type="ECO:0000313" key="1">
    <source>
        <dbReference type="EMBL" id="MCI09606.1"/>
    </source>
</evidence>
<proteinExistence type="predicted"/>
<keyword evidence="2" id="KW-1185">Reference proteome</keyword>